<dbReference type="GO" id="GO:0016655">
    <property type="term" value="F:oxidoreductase activity, acting on NAD(P)H, quinone or similar compound as acceptor"/>
    <property type="evidence" value="ECO:0007669"/>
    <property type="project" value="InterPro"/>
</dbReference>
<comment type="function">
    <text evidence="6">Quinone reductase that provides resistance to thiol-specific stress caused by electrophilic quinones.</text>
</comment>
<comment type="catalytic activity">
    <reaction evidence="6">
        <text>2 a quinone + NADH + H(+) = 2 a 1,4-benzosemiquinone + NAD(+)</text>
        <dbReference type="Rhea" id="RHEA:65952"/>
        <dbReference type="ChEBI" id="CHEBI:15378"/>
        <dbReference type="ChEBI" id="CHEBI:57540"/>
        <dbReference type="ChEBI" id="CHEBI:57945"/>
        <dbReference type="ChEBI" id="CHEBI:132124"/>
        <dbReference type="ChEBI" id="CHEBI:134225"/>
    </reaction>
</comment>
<keyword evidence="3 6" id="KW-0560">Oxidoreductase</keyword>
<feature type="domain" description="Flavodoxin-like fold" evidence="7">
    <location>
        <begin position="3"/>
        <end position="197"/>
    </location>
</feature>
<evidence type="ECO:0000313" key="8">
    <source>
        <dbReference type="EMBL" id="RJG06087.1"/>
    </source>
</evidence>
<keyword evidence="2 6" id="KW-0288">FMN</keyword>
<dbReference type="InterPro" id="IPR023048">
    <property type="entry name" value="NADH:quinone_OxRdtase_FMN_depd"/>
</dbReference>
<comment type="function">
    <text evidence="6">Also exhibits azoreductase activity. Catalyzes the reductive cleavage of the azo bond in aromatic azo compounds to the corresponding amines.</text>
</comment>
<dbReference type="EC" id="1.7.1.17" evidence="6"/>
<evidence type="ECO:0000256" key="3">
    <source>
        <dbReference type="ARBA" id="ARBA00023002"/>
    </source>
</evidence>
<keyword evidence="4 6" id="KW-0520">NAD</keyword>
<keyword evidence="9" id="KW-1185">Reference proteome</keyword>
<dbReference type="GO" id="GO:0010181">
    <property type="term" value="F:FMN binding"/>
    <property type="evidence" value="ECO:0007669"/>
    <property type="project" value="UniProtKB-UniRule"/>
</dbReference>
<dbReference type="OrthoDB" id="9787136at2"/>
<dbReference type="GO" id="GO:0009055">
    <property type="term" value="F:electron transfer activity"/>
    <property type="evidence" value="ECO:0007669"/>
    <property type="project" value="UniProtKB-UniRule"/>
</dbReference>
<gene>
    <name evidence="6" type="primary">azoR</name>
    <name evidence="8" type="ORF">D3870_08780</name>
</gene>
<evidence type="ECO:0000256" key="1">
    <source>
        <dbReference type="ARBA" id="ARBA00022630"/>
    </source>
</evidence>
<name>A0A418X0R2_9BURK</name>
<dbReference type="RefSeq" id="WP_119738346.1">
    <property type="nucleotide sequence ID" value="NZ_QYUN01000002.1"/>
</dbReference>
<dbReference type="GO" id="GO:0016652">
    <property type="term" value="F:oxidoreductase activity, acting on NAD(P)H as acceptor"/>
    <property type="evidence" value="ECO:0007669"/>
    <property type="project" value="UniProtKB-UniRule"/>
</dbReference>
<dbReference type="InterPro" id="IPR029039">
    <property type="entry name" value="Flavoprotein-like_sf"/>
</dbReference>
<dbReference type="InterPro" id="IPR003680">
    <property type="entry name" value="Flavodoxin_fold"/>
</dbReference>
<dbReference type="EMBL" id="QYUN01000002">
    <property type="protein sequence ID" value="RJG06087.1"/>
    <property type="molecule type" value="Genomic_DNA"/>
</dbReference>
<feature type="binding site" evidence="6">
    <location>
        <begin position="96"/>
        <end position="99"/>
    </location>
    <ligand>
        <name>FMN</name>
        <dbReference type="ChEBI" id="CHEBI:58210"/>
    </ligand>
</feature>
<comment type="caution">
    <text evidence="8">The sequence shown here is derived from an EMBL/GenBank/DDBJ whole genome shotgun (WGS) entry which is preliminary data.</text>
</comment>
<comment type="subunit">
    <text evidence="6">Homodimer.</text>
</comment>
<dbReference type="AlphaFoldDB" id="A0A418X0R2"/>
<comment type="cofactor">
    <cofactor evidence="6">
        <name>FMN</name>
        <dbReference type="ChEBI" id="CHEBI:58210"/>
    </cofactor>
    <text evidence="6">Binds 1 FMN per subunit.</text>
</comment>
<comment type="caution">
    <text evidence="6">Lacks conserved residue(s) required for the propagation of feature annotation.</text>
</comment>
<accession>A0A418X0R2</accession>
<dbReference type="SUPFAM" id="SSF52218">
    <property type="entry name" value="Flavoproteins"/>
    <property type="match status" value="1"/>
</dbReference>
<dbReference type="PANTHER" id="PTHR43741">
    <property type="entry name" value="FMN-DEPENDENT NADH-AZOREDUCTASE 1"/>
    <property type="match status" value="1"/>
</dbReference>
<evidence type="ECO:0000256" key="4">
    <source>
        <dbReference type="ARBA" id="ARBA00023027"/>
    </source>
</evidence>
<evidence type="ECO:0000256" key="6">
    <source>
        <dbReference type="HAMAP-Rule" id="MF_01216"/>
    </source>
</evidence>
<dbReference type="PANTHER" id="PTHR43741:SF2">
    <property type="entry name" value="FMN-DEPENDENT NADH:QUINONE OXIDOREDUCTASE"/>
    <property type="match status" value="1"/>
</dbReference>
<dbReference type="EC" id="1.6.5.-" evidence="6"/>
<dbReference type="HAMAP" id="MF_01216">
    <property type="entry name" value="Azoreductase_type1"/>
    <property type="match status" value="1"/>
</dbReference>
<comment type="similarity">
    <text evidence="6">Belongs to the azoreductase type 1 family.</text>
</comment>
<comment type="catalytic activity">
    <reaction evidence="5">
        <text>N,N-dimethyl-1,4-phenylenediamine + anthranilate + 2 NAD(+) = 2-(4-dimethylaminophenyl)diazenylbenzoate + 2 NADH + 2 H(+)</text>
        <dbReference type="Rhea" id="RHEA:55872"/>
        <dbReference type="ChEBI" id="CHEBI:15378"/>
        <dbReference type="ChEBI" id="CHEBI:15783"/>
        <dbReference type="ChEBI" id="CHEBI:16567"/>
        <dbReference type="ChEBI" id="CHEBI:57540"/>
        <dbReference type="ChEBI" id="CHEBI:57945"/>
        <dbReference type="ChEBI" id="CHEBI:71579"/>
        <dbReference type="EC" id="1.7.1.17"/>
    </reaction>
    <physiologicalReaction direction="right-to-left" evidence="5">
        <dbReference type="Rhea" id="RHEA:55874"/>
    </physiologicalReaction>
</comment>
<evidence type="ECO:0000259" key="7">
    <source>
        <dbReference type="Pfam" id="PF02525"/>
    </source>
</evidence>
<proteinExistence type="inferred from homology"/>
<protein>
    <recommendedName>
        <fullName evidence="6">FMN dependent NADH:quinone oxidoreductase</fullName>
        <ecNumber evidence="6">1.6.5.-</ecNumber>
    </recommendedName>
    <alternativeName>
        <fullName evidence="6">Azo-dye reductase</fullName>
    </alternativeName>
    <alternativeName>
        <fullName evidence="6">FMN-dependent NADH-azo compound oxidoreductase</fullName>
    </alternativeName>
    <alternativeName>
        <fullName evidence="6">FMN-dependent NADH-azoreductase</fullName>
        <ecNumber evidence="6">1.7.1.17</ecNumber>
    </alternativeName>
</protein>
<dbReference type="InterPro" id="IPR050104">
    <property type="entry name" value="FMN-dep_NADH:Q_OxRdtase_AzoR1"/>
</dbReference>
<evidence type="ECO:0000256" key="5">
    <source>
        <dbReference type="ARBA" id="ARBA00048542"/>
    </source>
</evidence>
<organism evidence="8 9">
    <name type="scientific">Noviherbaspirillum cavernae</name>
    <dbReference type="NCBI Taxonomy" id="2320862"/>
    <lineage>
        <taxon>Bacteria</taxon>
        <taxon>Pseudomonadati</taxon>
        <taxon>Pseudomonadota</taxon>
        <taxon>Betaproteobacteria</taxon>
        <taxon>Burkholderiales</taxon>
        <taxon>Oxalobacteraceae</taxon>
        <taxon>Noviherbaspirillum</taxon>
    </lineage>
</organism>
<reference evidence="8 9" key="1">
    <citation type="submission" date="2018-09" db="EMBL/GenBank/DDBJ databases">
        <authorList>
            <person name="Zhu H."/>
        </authorList>
    </citation>
    <scope>NUCLEOTIDE SEQUENCE [LARGE SCALE GENOMIC DNA]</scope>
    <source>
        <strain evidence="8 9">K2R10-39</strain>
    </source>
</reference>
<dbReference type="Proteomes" id="UP000285190">
    <property type="component" value="Unassembled WGS sequence"/>
</dbReference>
<feature type="binding site" evidence="6">
    <location>
        <position position="10"/>
    </location>
    <ligand>
        <name>FMN</name>
        <dbReference type="ChEBI" id="CHEBI:58210"/>
    </ligand>
</feature>
<sequence length="206" mass="22560">MTTLLQINASIFSGQGQSSRLADQFVEGWRAANPDAKLVVRDLGQNPVPHLTAQRFGAFIAKPEERNAEQQVVVDFSDALIEEVRKADVIVLGLPMYNFGIPSTLKAYFDHLARAGITFRYTEKGPQGLLTGKKVYVFAARGGLYAGTPLDTQTSYVRDFLRFIGMDDVEFVYAEGLSMGEASKEKALGQAKAEIVQLVEPLRAAA</sequence>
<evidence type="ECO:0000313" key="9">
    <source>
        <dbReference type="Proteomes" id="UP000285190"/>
    </source>
</evidence>
<dbReference type="Pfam" id="PF02525">
    <property type="entry name" value="Flavodoxin_2"/>
    <property type="match status" value="1"/>
</dbReference>
<keyword evidence="1 6" id="KW-0285">Flavoprotein</keyword>
<evidence type="ECO:0000256" key="2">
    <source>
        <dbReference type="ARBA" id="ARBA00022643"/>
    </source>
</evidence>
<dbReference type="Gene3D" id="3.40.50.360">
    <property type="match status" value="1"/>
</dbReference>